<feature type="compositionally biased region" description="Basic and acidic residues" evidence="5">
    <location>
        <begin position="55"/>
        <end position="69"/>
    </location>
</feature>
<organism evidence="8 9">
    <name type="scientific">Coleofasciculus chthonoplastes PCC 7420</name>
    <dbReference type="NCBI Taxonomy" id="118168"/>
    <lineage>
        <taxon>Bacteria</taxon>
        <taxon>Bacillati</taxon>
        <taxon>Cyanobacteriota</taxon>
        <taxon>Cyanophyceae</taxon>
        <taxon>Coleofasciculales</taxon>
        <taxon>Coleofasciculaceae</taxon>
        <taxon>Coleofasciculus</taxon>
    </lineage>
</organism>
<evidence type="ECO:0000256" key="2">
    <source>
        <dbReference type="ARBA" id="ARBA00029447"/>
    </source>
</evidence>
<evidence type="ECO:0000313" key="8">
    <source>
        <dbReference type="EMBL" id="EDX72651.1"/>
    </source>
</evidence>
<feature type="domain" description="HAMP" evidence="7">
    <location>
        <begin position="298"/>
        <end position="350"/>
    </location>
</feature>
<evidence type="ECO:0000259" key="6">
    <source>
        <dbReference type="PROSITE" id="PS50111"/>
    </source>
</evidence>
<dbReference type="STRING" id="118168.MC7420_4924"/>
<keyword evidence="1 3" id="KW-0807">Transducer</keyword>
<evidence type="ECO:0000256" key="4">
    <source>
        <dbReference type="SAM" id="Coils"/>
    </source>
</evidence>
<reference evidence="8 9" key="1">
    <citation type="submission" date="2008-07" db="EMBL/GenBank/DDBJ databases">
        <authorList>
            <person name="Tandeau de Marsac N."/>
            <person name="Ferriera S."/>
            <person name="Johnson J."/>
            <person name="Kravitz S."/>
            <person name="Beeson K."/>
            <person name="Sutton G."/>
            <person name="Rogers Y.-H."/>
            <person name="Friedman R."/>
            <person name="Frazier M."/>
            <person name="Venter J.C."/>
        </authorList>
    </citation>
    <scope>NUCLEOTIDE SEQUENCE [LARGE SCALE GENOMIC DNA]</scope>
    <source>
        <strain evidence="8 9">PCC 7420</strain>
    </source>
</reference>
<feature type="domain" description="Methyl-accepting transducer" evidence="6">
    <location>
        <begin position="355"/>
        <end position="598"/>
    </location>
</feature>
<feature type="coiled-coil region" evidence="4">
    <location>
        <begin position="239"/>
        <end position="266"/>
    </location>
</feature>
<dbReference type="Pfam" id="PF00015">
    <property type="entry name" value="MCPsignal"/>
    <property type="match status" value="1"/>
</dbReference>
<proteinExistence type="inferred from homology"/>
<dbReference type="GO" id="GO:0016020">
    <property type="term" value="C:membrane"/>
    <property type="evidence" value="ECO:0007669"/>
    <property type="project" value="InterPro"/>
</dbReference>
<evidence type="ECO:0000256" key="5">
    <source>
        <dbReference type="SAM" id="MobiDB-lite"/>
    </source>
</evidence>
<dbReference type="GO" id="GO:0006935">
    <property type="term" value="P:chemotaxis"/>
    <property type="evidence" value="ECO:0007669"/>
    <property type="project" value="InterPro"/>
</dbReference>
<dbReference type="GO" id="GO:0004888">
    <property type="term" value="F:transmembrane signaling receptor activity"/>
    <property type="evidence" value="ECO:0007669"/>
    <property type="project" value="InterPro"/>
</dbReference>
<feature type="domain" description="HAMP" evidence="7">
    <location>
        <begin position="201"/>
        <end position="258"/>
    </location>
</feature>
<accession>B4VZE7</accession>
<dbReference type="PANTHER" id="PTHR32089:SF112">
    <property type="entry name" value="LYSOZYME-LIKE PROTEIN-RELATED"/>
    <property type="match status" value="1"/>
</dbReference>
<comment type="similarity">
    <text evidence="2">Belongs to the methyl-accepting chemotaxis (MCP) protein family.</text>
</comment>
<name>B4VZE7_9CYAN</name>
<dbReference type="CDD" id="cd06225">
    <property type="entry name" value="HAMP"/>
    <property type="match status" value="1"/>
</dbReference>
<evidence type="ECO:0000256" key="1">
    <source>
        <dbReference type="ARBA" id="ARBA00023224"/>
    </source>
</evidence>
<dbReference type="EMBL" id="DS989862">
    <property type="protein sequence ID" value="EDX72651.1"/>
    <property type="molecule type" value="Genomic_DNA"/>
</dbReference>
<dbReference type="PANTHER" id="PTHR32089">
    <property type="entry name" value="METHYL-ACCEPTING CHEMOTAXIS PROTEIN MCPB"/>
    <property type="match status" value="1"/>
</dbReference>
<evidence type="ECO:0000259" key="7">
    <source>
        <dbReference type="PROSITE" id="PS50885"/>
    </source>
</evidence>
<dbReference type="InterPro" id="IPR004090">
    <property type="entry name" value="Chemotax_Me-accpt_rcpt"/>
</dbReference>
<dbReference type="Gene3D" id="1.20.120.1530">
    <property type="match status" value="1"/>
</dbReference>
<dbReference type="SMART" id="SM00304">
    <property type="entry name" value="HAMP"/>
    <property type="match status" value="2"/>
</dbReference>
<dbReference type="SMART" id="SM00283">
    <property type="entry name" value="MA"/>
    <property type="match status" value="1"/>
</dbReference>
<dbReference type="PRINTS" id="PR00260">
    <property type="entry name" value="CHEMTRNSDUCR"/>
</dbReference>
<protein>
    <submittedName>
        <fullName evidence="8">Methyl-accepting chemotaxis protein signaling domain</fullName>
    </submittedName>
</protein>
<sequence length="613" mass="66124">MTKDKGQRTKNKEQKIMNLDHLKGIHKLGEAMNLDKLSKPGRLVFFQNQETNGSNEHHHSETMVSEPKHTPTASQPSHEIEGILLSPENFNELLQALKSARDGNFNARLTEENGWGEIAQVFNEWMGVNQTVIHEIVRVSKQVVQDGKLTERLGRQQQTTVLKDWENYAGRWLYGAEPVSPPPYLKGGWATTTTAINTLIHTLAQPTLAAQDVLKAIAAGDLSCKMPLEINNQPLKGDLLSLSTTINTLRDNIEAYTNEKNRVARLISVEGNLSSRAVVETATGIWKDLTENINQMAANLKEEVENITQLTSAIAQGDLSKNVTAKTTGDFKQLTDNVNRMASNLTKSVGKIASVATAVAQASEDMNLVSQQLNENAVHTSGQAQTASAYAEEVNRNAQVVATGVEEMSASIKEIAKSAADAARVATTAVNMTESTNQTITKLGQSSAEIGNVIKVITSIAQQTNLLALNATIEAARAGEAGKGFAVVANEVKELAKQTAKATEDISQKIEAIQGDTKSSVEAISQITTIINQINDFQNTIASAVEEQTATTNEMARNVAEAAQSTSQIPQNINSVADAAQKTTSLASNTLKSAAELAELASELQALVNQFKY</sequence>
<dbReference type="GO" id="GO:0007165">
    <property type="term" value="P:signal transduction"/>
    <property type="evidence" value="ECO:0007669"/>
    <property type="project" value="UniProtKB-KW"/>
</dbReference>
<dbReference type="HOGENOM" id="CLU_462083_0_0_3"/>
<dbReference type="InterPro" id="IPR003660">
    <property type="entry name" value="HAMP_dom"/>
</dbReference>
<dbReference type="PROSITE" id="PS50885">
    <property type="entry name" value="HAMP"/>
    <property type="match status" value="2"/>
</dbReference>
<evidence type="ECO:0000313" key="9">
    <source>
        <dbReference type="Proteomes" id="UP000003835"/>
    </source>
</evidence>
<dbReference type="Pfam" id="PF18947">
    <property type="entry name" value="HAMP_2"/>
    <property type="match status" value="1"/>
</dbReference>
<dbReference type="AlphaFoldDB" id="B4VZE7"/>
<evidence type="ECO:0000256" key="3">
    <source>
        <dbReference type="PROSITE-ProRule" id="PRU00284"/>
    </source>
</evidence>
<dbReference type="eggNOG" id="COG0840">
    <property type="taxonomic scope" value="Bacteria"/>
</dbReference>
<dbReference type="InterPro" id="IPR004089">
    <property type="entry name" value="MCPsignal_dom"/>
</dbReference>
<dbReference type="Proteomes" id="UP000003835">
    <property type="component" value="Unassembled WGS sequence"/>
</dbReference>
<keyword evidence="9" id="KW-1185">Reference proteome</keyword>
<feature type="region of interest" description="Disordered" evidence="5">
    <location>
        <begin position="51"/>
        <end position="75"/>
    </location>
</feature>
<keyword evidence="4" id="KW-0175">Coiled coil</keyword>
<gene>
    <name evidence="8" type="ORF">MC7420_4924</name>
</gene>
<dbReference type="PROSITE" id="PS50111">
    <property type="entry name" value="CHEMOTAXIS_TRANSDUC_2"/>
    <property type="match status" value="1"/>
</dbReference>
<dbReference type="Gene3D" id="1.10.287.950">
    <property type="entry name" value="Methyl-accepting chemotaxis protein"/>
    <property type="match status" value="1"/>
</dbReference>
<dbReference type="SUPFAM" id="SSF58104">
    <property type="entry name" value="Methyl-accepting chemotaxis protein (MCP) signaling domain"/>
    <property type="match status" value="2"/>
</dbReference>